<reference evidence="3" key="1">
    <citation type="journal article" date="2023" name="Nat. Commun.">
        <title>Diploid and tetraploid genomes of Acorus and the evolution of monocots.</title>
        <authorList>
            <person name="Ma L."/>
            <person name="Liu K.W."/>
            <person name="Li Z."/>
            <person name="Hsiao Y.Y."/>
            <person name="Qi Y."/>
            <person name="Fu T."/>
            <person name="Tang G.D."/>
            <person name="Zhang D."/>
            <person name="Sun W.H."/>
            <person name="Liu D.K."/>
            <person name="Li Y."/>
            <person name="Chen G.Z."/>
            <person name="Liu X.D."/>
            <person name="Liao X.Y."/>
            <person name="Jiang Y.T."/>
            <person name="Yu X."/>
            <person name="Hao Y."/>
            <person name="Huang J."/>
            <person name="Zhao X.W."/>
            <person name="Ke S."/>
            <person name="Chen Y.Y."/>
            <person name="Wu W.L."/>
            <person name="Hsu J.L."/>
            <person name="Lin Y.F."/>
            <person name="Huang M.D."/>
            <person name="Li C.Y."/>
            <person name="Huang L."/>
            <person name="Wang Z.W."/>
            <person name="Zhao X."/>
            <person name="Zhong W.Y."/>
            <person name="Peng D.H."/>
            <person name="Ahmad S."/>
            <person name="Lan S."/>
            <person name="Zhang J.S."/>
            <person name="Tsai W.C."/>
            <person name="Van de Peer Y."/>
            <person name="Liu Z.J."/>
        </authorList>
    </citation>
    <scope>NUCLEOTIDE SEQUENCE</scope>
    <source>
        <strain evidence="3">SCP</strain>
    </source>
</reference>
<protein>
    <recommendedName>
        <fullName evidence="1">ATP-dependent DNA helicase</fullName>
        <ecNumber evidence="1">5.6.2.3</ecNumber>
    </recommendedName>
</protein>
<dbReference type="GO" id="GO:0006281">
    <property type="term" value="P:DNA repair"/>
    <property type="evidence" value="ECO:0007669"/>
    <property type="project" value="UniProtKB-KW"/>
</dbReference>
<dbReference type="GO" id="GO:0016787">
    <property type="term" value="F:hydrolase activity"/>
    <property type="evidence" value="ECO:0007669"/>
    <property type="project" value="UniProtKB-KW"/>
</dbReference>
<evidence type="ECO:0000313" key="3">
    <source>
        <dbReference type="EMBL" id="KAK1280671.1"/>
    </source>
</evidence>
<name>A0AAV9BWG3_ACOGR</name>
<dbReference type="Gene3D" id="3.40.50.300">
    <property type="entry name" value="P-loop containing nucleotide triphosphate hydrolases"/>
    <property type="match status" value="1"/>
</dbReference>
<dbReference type="Proteomes" id="UP001179952">
    <property type="component" value="Unassembled WGS sequence"/>
</dbReference>
<dbReference type="GO" id="GO:0006310">
    <property type="term" value="P:DNA recombination"/>
    <property type="evidence" value="ECO:0007669"/>
    <property type="project" value="UniProtKB-KW"/>
</dbReference>
<comment type="catalytic activity">
    <reaction evidence="1">
        <text>ATP + H2O = ADP + phosphate + H(+)</text>
        <dbReference type="Rhea" id="RHEA:13065"/>
        <dbReference type="ChEBI" id="CHEBI:15377"/>
        <dbReference type="ChEBI" id="CHEBI:15378"/>
        <dbReference type="ChEBI" id="CHEBI:30616"/>
        <dbReference type="ChEBI" id="CHEBI:43474"/>
        <dbReference type="ChEBI" id="CHEBI:456216"/>
        <dbReference type="EC" id="5.6.2.3"/>
    </reaction>
</comment>
<dbReference type="EMBL" id="JAUJYN010000001">
    <property type="protein sequence ID" value="KAK1280671.1"/>
    <property type="molecule type" value="Genomic_DNA"/>
</dbReference>
<dbReference type="AlphaFoldDB" id="A0AAV9BWG3"/>
<gene>
    <name evidence="3" type="ORF">QJS04_geneDACA018245</name>
</gene>
<comment type="cofactor">
    <cofactor evidence="1">
        <name>Mg(2+)</name>
        <dbReference type="ChEBI" id="CHEBI:18420"/>
    </cofactor>
</comment>
<dbReference type="GO" id="GO:0005524">
    <property type="term" value="F:ATP binding"/>
    <property type="evidence" value="ECO:0007669"/>
    <property type="project" value="UniProtKB-KW"/>
</dbReference>
<dbReference type="GO" id="GO:0000723">
    <property type="term" value="P:telomere maintenance"/>
    <property type="evidence" value="ECO:0007669"/>
    <property type="project" value="InterPro"/>
</dbReference>
<dbReference type="SUPFAM" id="SSF52540">
    <property type="entry name" value="P-loop containing nucleoside triphosphate hydrolases"/>
    <property type="match status" value="1"/>
</dbReference>
<keyword evidence="1" id="KW-0067">ATP-binding</keyword>
<dbReference type="PANTHER" id="PTHR47642:SF5">
    <property type="entry name" value="ATP-DEPENDENT DNA HELICASE"/>
    <property type="match status" value="1"/>
</dbReference>
<keyword evidence="1" id="KW-0234">DNA repair</keyword>
<evidence type="ECO:0000259" key="2">
    <source>
        <dbReference type="Pfam" id="PF05970"/>
    </source>
</evidence>
<dbReference type="InterPro" id="IPR010285">
    <property type="entry name" value="DNA_helicase_pif1-like_DEAD"/>
</dbReference>
<dbReference type="Pfam" id="PF05970">
    <property type="entry name" value="PIF1"/>
    <property type="match status" value="1"/>
</dbReference>
<keyword evidence="1" id="KW-0347">Helicase</keyword>
<organism evidence="3 4">
    <name type="scientific">Acorus gramineus</name>
    <name type="common">Dwarf sweet flag</name>
    <dbReference type="NCBI Taxonomy" id="55184"/>
    <lineage>
        <taxon>Eukaryota</taxon>
        <taxon>Viridiplantae</taxon>
        <taxon>Streptophyta</taxon>
        <taxon>Embryophyta</taxon>
        <taxon>Tracheophyta</taxon>
        <taxon>Spermatophyta</taxon>
        <taxon>Magnoliopsida</taxon>
        <taxon>Liliopsida</taxon>
        <taxon>Acoraceae</taxon>
        <taxon>Acorus</taxon>
    </lineage>
</organism>
<keyword evidence="1" id="KW-0227">DNA damage</keyword>
<dbReference type="EC" id="5.6.2.3" evidence="1"/>
<keyword evidence="1" id="KW-0378">Hydrolase</keyword>
<comment type="similarity">
    <text evidence="1">Belongs to the helicase family.</text>
</comment>
<reference evidence="3" key="2">
    <citation type="submission" date="2023-06" db="EMBL/GenBank/DDBJ databases">
        <authorList>
            <person name="Ma L."/>
            <person name="Liu K.-W."/>
            <person name="Li Z."/>
            <person name="Hsiao Y.-Y."/>
            <person name="Qi Y."/>
            <person name="Fu T."/>
            <person name="Tang G."/>
            <person name="Zhang D."/>
            <person name="Sun W.-H."/>
            <person name="Liu D.-K."/>
            <person name="Li Y."/>
            <person name="Chen G.-Z."/>
            <person name="Liu X.-D."/>
            <person name="Liao X.-Y."/>
            <person name="Jiang Y.-T."/>
            <person name="Yu X."/>
            <person name="Hao Y."/>
            <person name="Huang J."/>
            <person name="Zhao X.-W."/>
            <person name="Ke S."/>
            <person name="Chen Y.-Y."/>
            <person name="Wu W.-L."/>
            <person name="Hsu J.-L."/>
            <person name="Lin Y.-F."/>
            <person name="Huang M.-D."/>
            <person name="Li C.-Y."/>
            <person name="Huang L."/>
            <person name="Wang Z.-W."/>
            <person name="Zhao X."/>
            <person name="Zhong W.-Y."/>
            <person name="Peng D.-H."/>
            <person name="Ahmad S."/>
            <person name="Lan S."/>
            <person name="Zhang J.-S."/>
            <person name="Tsai W.-C."/>
            <person name="Van De Peer Y."/>
            <person name="Liu Z.-J."/>
        </authorList>
    </citation>
    <scope>NUCLEOTIDE SEQUENCE</scope>
    <source>
        <strain evidence="3">SCP</strain>
        <tissue evidence="3">Leaves</tissue>
    </source>
</reference>
<dbReference type="GO" id="GO:0043139">
    <property type="term" value="F:5'-3' DNA helicase activity"/>
    <property type="evidence" value="ECO:0007669"/>
    <property type="project" value="UniProtKB-EC"/>
</dbReference>
<evidence type="ECO:0000313" key="4">
    <source>
        <dbReference type="Proteomes" id="UP001179952"/>
    </source>
</evidence>
<keyword evidence="1" id="KW-0233">DNA recombination</keyword>
<dbReference type="PANTHER" id="PTHR47642">
    <property type="entry name" value="ATP-DEPENDENT DNA HELICASE"/>
    <property type="match status" value="1"/>
</dbReference>
<feature type="domain" description="DNA helicase Pif1-like DEAD-box helicase" evidence="2">
    <location>
        <begin position="10"/>
        <end position="97"/>
    </location>
</feature>
<keyword evidence="4" id="KW-1185">Reference proteome</keyword>
<comment type="caution">
    <text evidence="3">The sequence shown here is derived from an EMBL/GenBank/DDBJ whole genome shotgun (WGS) entry which is preliminary data.</text>
</comment>
<sequence length="117" mass="13322">MRPSQHPPRHSFVGIRTQSADDANAVLCDVLLRNRLAARRWTAAKALVIDEVSMIDSWLFDILETIAYRLCHRRSDDMWGGIQIIVSGDFFQLPPIKSPYLEQVGREAHRAPSMHSP</sequence>
<keyword evidence="1" id="KW-0547">Nucleotide-binding</keyword>
<proteinExistence type="inferred from homology"/>
<accession>A0AAV9BWG3</accession>
<dbReference type="InterPro" id="IPR027417">
    <property type="entry name" value="P-loop_NTPase"/>
</dbReference>
<dbReference type="InterPro" id="IPR051055">
    <property type="entry name" value="PIF1_helicase"/>
</dbReference>
<evidence type="ECO:0000256" key="1">
    <source>
        <dbReference type="RuleBase" id="RU363044"/>
    </source>
</evidence>